<gene>
    <name evidence="2" type="ORF">CU097_012153</name>
</gene>
<sequence length="86" mass="9690">MSLKDASIGQQIAIAGAAVSSIITLLMIKYHDRPLFYKHMEGVPYHKGYPLLGNLLEFTKNVPRLYDYQLDIHEKLDSLTLTMPAA</sequence>
<protein>
    <submittedName>
        <fullName evidence="2">Uncharacterized protein</fullName>
    </submittedName>
</protein>
<evidence type="ECO:0000313" key="2">
    <source>
        <dbReference type="EMBL" id="RCH89322.1"/>
    </source>
</evidence>
<proteinExistence type="predicted"/>
<evidence type="ECO:0000256" key="1">
    <source>
        <dbReference type="SAM" id="Phobius"/>
    </source>
</evidence>
<comment type="caution">
    <text evidence="2">The sequence shown here is derived from an EMBL/GenBank/DDBJ whole genome shotgun (WGS) entry which is preliminary data.</text>
</comment>
<reference evidence="2 3" key="1">
    <citation type="journal article" date="2018" name="G3 (Bethesda)">
        <title>Phylogenetic and Phylogenomic Definition of Rhizopus Species.</title>
        <authorList>
            <person name="Gryganskyi A.P."/>
            <person name="Golan J."/>
            <person name="Dolatabadi S."/>
            <person name="Mondo S."/>
            <person name="Robb S."/>
            <person name="Idnurm A."/>
            <person name="Muszewska A."/>
            <person name="Steczkiewicz K."/>
            <person name="Masonjones S."/>
            <person name="Liao H.L."/>
            <person name="Gajdeczka M.T."/>
            <person name="Anike F."/>
            <person name="Vuek A."/>
            <person name="Anishchenko I.M."/>
            <person name="Voigt K."/>
            <person name="de Hoog G.S."/>
            <person name="Smith M.E."/>
            <person name="Heitman J."/>
            <person name="Vilgalys R."/>
            <person name="Stajich J.E."/>
        </authorList>
    </citation>
    <scope>NUCLEOTIDE SEQUENCE [LARGE SCALE GENOMIC DNA]</scope>
    <source>
        <strain evidence="2 3">CBS 357.93</strain>
    </source>
</reference>
<keyword evidence="1" id="KW-1133">Transmembrane helix</keyword>
<dbReference type="STRING" id="86630.A0A367JH89"/>
<feature type="transmembrane region" description="Helical" evidence="1">
    <location>
        <begin position="12"/>
        <end position="30"/>
    </location>
</feature>
<name>A0A367JH89_RHIAZ</name>
<dbReference type="EMBL" id="PJQL01001310">
    <property type="protein sequence ID" value="RCH89322.1"/>
    <property type="molecule type" value="Genomic_DNA"/>
</dbReference>
<organism evidence="2 3">
    <name type="scientific">Rhizopus azygosporus</name>
    <name type="common">Rhizopus microsporus var. azygosporus</name>
    <dbReference type="NCBI Taxonomy" id="86630"/>
    <lineage>
        <taxon>Eukaryota</taxon>
        <taxon>Fungi</taxon>
        <taxon>Fungi incertae sedis</taxon>
        <taxon>Mucoromycota</taxon>
        <taxon>Mucoromycotina</taxon>
        <taxon>Mucoromycetes</taxon>
        <taxon>Mucorales</taxon>
        <taxon>Mucorineae</taxon>
        <taxon>Rhizopodaceae</taxon>
        <taxon>Rhizopus</taxon>
    </lineage>
</organism>
<keyword evidence="3" id="KW-1185">Reference proteome</keyword>
<keyword evidence="1" id="KW-0812">Transmembrane</keyword>
<dbReference type="Proteomes" id="UP000252139">
    <property type="component" value="Unassembled WGS sequence"/>
</dbReference>
<evidence type="ECO:0000313" key="3">
    <source>
        <dbReference type="Proteomes" id="UP000252139"/>
    </source>
</evidence>
<feature type="non-terminal residue" evidence="2">
    <location>
        <position position="86"/>
    </location>
</feature>
<keyword evidence="1" id="KW-0472">Membrane</keyword>
<accession>A0A367JH89</accession>
<dbReference type="AlphaFoldDB" id="A0A367JH89"/>